<dbReference type="Pfam" id="PF14541">
    <property type="entry name" value="TAXi_C"/>
    <property type="match status" value="1"/>
</dbReference>
<dbReference type="GO" id="GO:0008233">
    <property type="term" value="F:peptidase activity"/>
    <property type="evidence" value="ECO:0007669"/>
    <property type="project" value="UniProtKB-KW"/>
</dbReference>
<dbReference type="GO" id="GO:0006508">
    <property type="term" value="P:proteolysis"/>
    <property type="evidence" value="ECO:0007669"/>
    <property type="project" value="UniProtKB-KW"/>
</dbReference>
<dbReference type="PANTHER" id="PTHR47967:SF57">
    <property type="entry name" value="PEPTIDASE A1 DOMAIN-CONTAINING PROTEIN"/>
    <property type="match status" value="1"/>
</dbReference>
<keyword evidence="3" id="KW-0378">Hydrolase</keyword>
<comment type="similarity">
    <text evidence="1">Belongs to the peptidase A1 family.</text>
</comment>
<dbReference type="Gene3D" id="2.40.70.10">
    <property type="entry name" value="Acid Proteases"/>
    <property type="match status" value="2"/>
</dbReference>
<dbReference type="Pfam" id="PF14543">
    <property type="entry name" value="TAXi_N"/>
    <property type="match status" value="1"/>
</dbReference>
<reference evidence="5" key="2">
    <citation type="journal article" date="2015" name="Data Brief">
        <title>Shoot transcriptome of the giant reed, Arundo donax.</title>
        <authorList>
            <person name="Barrero R.A."/>
            <person name="Guerrero F.D."/>
            <person name="Moolhuijzen P."/>
            <person name="Goolsby J.A."/>
            <person name="Tidwell J."/>
            <person name="Bellgard S.E."/>
            <person name="Bellgard M.I."/>
        </authorList>
    </citation>
    <scope>NUCLEOTIDE SEQUENCE</scope>
    <source>
        <tissue evidence="5">Shoot tissue taken approximately 20 cm above the soil surface</tissue>
    </source>
</reference>
<dbReference type="SUPFAM" id="SSF50630">
    <property type="entry name" value="Acid proteases"/>
    <property type="match status" value="1"/>
</dbReference>
<dbReference type="EMBL" id="GBRH01188789">
    <property type="protein sequence ID" value="JAE09107.1"/>
    <property type="molecule type" value="Transcribed_RNA"/>
</dbReference>
<dbReference type="PANTHER" id="PTHR47967">
    <property type="entry name" value="OS07G0603500 PROTEIN-RELATED"/>
    <property type="match status" value="1"/>
</dbReference>
<evidence type="ECO:0000256" key="1">
    <source>
        <dbReference type="ARBA" id="ARBA00007447"/>
    </source>
</evidence>
<organism evidence="5">
    <name type="scientific">Arundo donax</name>
    <name type="common">Giant reed</name>
    <name type="synonym">Donax arundinaceus</name>
    <dbReference type="NCBI Taxonomy" id="35708"/>
    <lineage>
        <taxon>Eukaryota</taxon>
        <taxon>Viridiplantae</taxon>
        <taxon>Streptophyta</taxon>
        <taxon>Embryophyta</taxon>
        <taxon>Tracheophyta</taxon>
        <taxon>Spermatophyta</taxon>
        <taxon>Magnoliopsida</taxon>
        <taxon>Liliopsida</taxon>
        <taxon>Poales</taxon>
        <taxon>Poaceae</taxon>
        <taxon>PACMAD clade</taxon>
        <taxon>Arundinoideae</taxon>
        <taxon>Arundineae</taxon>
        <taxon>Arundo</taxon>
    </lineage>
</organism>
<dbReference type="FunFam" id="2.40.70.10:FF:000077">
    <property type="entry name" value="Aspartic proteinase nepenthesin-2"/>
    <property type="match status" value="1"/>
</dbReference>
<keyword evidence="2" id="KW-0645">Protease</keyword>
<name>A0A0A9F9Y5_ARUDO</name>
<feature type="domain" description="Peptidase A1" evidence="4">
    <location>
        <begin position="51"/>
        <end position="350"/>
    </location>
</feature>
<sequence length="350" mass="39246">MDSRYSDLNTDGAFRFPVFHKNHPLLPSWIRLASIPDAGVIRDDSLGENVFFMAISLGTPAVLNLVTIDTGSSLSWVQCQHCDIRCHWQARKAGPIFNPFNSSTYRNVRCSTELCLDLHKRSGIPSGCVEEKDACLYRIRHALGEYSVGYLGKDKLTLPNNYTIDDFVFGCGADHTYNGFNAGIIGFRDTNYSFLNQVAQQTDCRAFSYCFLSNHQNEGFLSIGSYVLDDKLMLTGLISYGHLPFYAIQQIDMMVNGIRLEIHPHIYSTAMTIIDPGTTETFILSPVFHALDKAVTASMLAKGYARGSAKEKICFVTTGDSIDWNDLSTVEMKFFMSSLMLRKENLFYAN</sequence>
<evidence type="ECO:0000313" key="5">
    <source>
        <dbReference type="EMBL" id="JAE09107.1"/>
    </source>
</evidence>
<evidence type="ECO:0000259" key="4">
    <source>
        <dbReference type="PROSITE" id="PS51767"/>
    </source>
</evidence>
<evidence type="ECO:0000256" key="3">
    <source>
        <dbReference type="ARBA" id="ARBA00022801"/>
    </source>
</evidence>
<evidence type="ECO:0000256" key="2">
    <source>
        <dbReference type="ARBA" id="ARBA00022670"/>
    </source>
</evidence>
<dbReference type="AlphaFoldDB" id="A0A0A9F9Y5"/>
<dbReference type="InterPro" id="IPR033121">
    <property type="entry name" value="PEPTIDASE_A1"/>
</dbReference>
<dbReference type="InterPro" id="IPR051708">
    <property type="entry name" value="Plant_Aspart_Prot_A1"/>
</dbReference>
<dbReference type="InterPro" id="IPR021109">
    <property type="entry name" value="Peptidase_aspartic_dom_sf"/>
</dbReference>
<dbReference type="InterPro" id="IPR032861">
    <property type="entry name" value="TAXi_N"/>
</dbReference>
<accession>A0A0A9F9Y5</accession>
<proteinExistence type="inferred from homology"/>
<dbReference type="MEROPS" id="A01.086"/>
<reference evidence="5" key="1">
    <citation type="submission" date="2014-09" db="EMBL/GenBank/DDBJ databases">
        <authorList>
            <person name="Magalhaes I.L.F."/>
            <person name="Oliveira U."/>
            <person name="Santos F.R."/>
            <person name="Vidigal T.H.D.A."/>
            <person name="Brescovit A.D."/>
            <person name="Santos A.J."/>
        </authorList>
    </citation>
    <scope>NUCLEOTIDE SEQUENCE</scope>
    <source>
        <tissue evidence="5">Shoot tissue taken approximately 20 cm above the soil surface</tissue>
    </source>
</reference>
<dbReference type="InterPro" id="IPR032799">
    <property type="entry name" value="TAXi_C"/>
</dbReference>
<dbReference type="PROSITE" id="PS51767">
    <property type="entry name" value="PEPTIDASE_A1"/>
    <property type="match status" value="1"/>
</dbReference>
<protein>
    <recommendedName>
        <fullName evidence="4">Peptidase A1 domain-containing protein</fullName>
    </recommendedName>
</protein>